<dbReference type="RefSeq" id="WP_182840447.1">
    <property type="nucleotide sequence ID" value="NZ_BAAABQ010000089.1"/>
</dbReference>
<accession>A0ABR6BYS1</accession>
<dbReference type="InterPro" id="IPR007627">
    <property type="entry name" value="RNA_pol_sigma70_r2"/>
</dbReference>
<evidence type="ECO:0000313" key="8">
    <source>
        <dbReference type="Proteomes" id="UP000517916"/>
    </source>
</evidence>
<reference evidence="7 8" key="1">
    <citation type="submission" date="2020-08" db="EMBL/GenBank/DDBJ databases">
        <title>Genomic Encyclopedia of Archaeal and Bacterial Type Strains, Phase II (KMG-II): from individual species to whole genera.</title>
        <authorList>
            <person name="Goeker M."/>
        </authorList>
    </citation>
    <scope>NUCLEOTIDE SEQUENCE [LARGE SCALE GENOMIC DNA]</scope>
    <source>
        <strain evidence="7 8">DSM 43850</strain>
    </source>
</reference>
<dbReference type="Pfam" id="PF04542">
    <property type="entry name" value="Sigma70_r2"/>
    <property type="match status" value="1"/>
</dbReference>
<dbReference type="PANTHER" id="PTHR43133:SF8">
    <property type="entry name" value="RNA POLYMERASE SIGMA FACTOR HI_1459-RELATED"/>
    <property type="match status" value="1"/>
</dbReference>
<protein>
    <submittedName>
        <fullName evidence="7">RNA polymerase sigma factor (Sigma-70 family)</fullName>
    </submittedName>
</protein>
<dbReference type="InterPro" id="IPR036388">
    <property type="entry name" value="WH-like_DNA-bd_sf"/>
</dbReference>
<keyword evidence="2" id="KW-0805">Transcription regulation</keyword>
<dbReference type="NCBIfam" id="TIGR02937">
    <property type="entry name" value="sigma70-ECF"/>
    <property type="match status" value="1"/>
</dbReference>
<keyword evidence="3" id="KW-0731">Sigma factor</keyword>
<dbReference type="Proteomes" id="UP000517916">
    <property type="component" value="Unassembled WGS sequence"/>
</dbReference>
<sequence length="193" mass="21223">MYENSPSEGGRVGSLVLAAIEGDRGAAGLLVARYSPTLWAVARAHRLSPADAADVVQNTWLAFHEKAHTIRDREAVAGWLATTARRESLRLLAGRRREIPVEELREPEPNWDGPEPRAVLADRDRTLWHAFGQLPERCQQVLRLLAHSPELTAEQVGTAVGLAPGSIAKTRLRCLRVLRRKAALAGLFEECAS</sequence>
<dbReference type="SUPFAM" id="SSF88659">
    <property type="entry name" value="Sigma3 and sigma4 domains of RNA polymerase sigma factors"/>
    <property type="match status" value="1"/>
</dbReference>
<dbReference type="Gene3D" id="1.10.1740.10">
    <property type="match status" value="1"/>
</dbReference>
<keyword evidence="5" id="KW-0804">Transcription</keyword>
<keyword evidence="8" id="KW-1185">Reference proteome</keyword>
<evidence type="ECO:0000256" key="2">
    <source>
        <dbReference type="ARBA" id="ARBA00023015"/>
    </source>
</evidence>
<dbReference type="SUPFAM" id="SSF88946">
    <property type="entry name" value="Sigma2 domain of RNA polymerase sigma factors"/>
    <property type="match status" value="1"/>
</dbReference>
<keyword evidence="4" id="KW-0238">DNA-binding</keyword>
<dbReference type="InterPro" id="IPR014284">
    <property type="entry name" value="RNA_pol_sigma-70_dom"/>
</dbReference>
<dbReference type="InterPro" id="IPR013324">
    <property type="entry name" value="RNA_pol_sigma_r3/r4-like"/>
</dbReference>
<feature type="domain" description="RNA polymerase sigma-70 region 2" evidence="6">
    <location>
        <begin position="30"/>
        <end position="97"/>
    </location>
</feature>
<evidence type="ECO:0000259" key="6">
    <source>
        <dbReference type="Pfam" id="PF04542"/>
    </source>
</evidence>
<evidence type="ECO:0000256" key="1">
    <source>
        <dbReference type="ARBA" id="ARBA00010641"/>
    </source>
</evidence>
<evidence type="ECO:0000313" key="7">
    <source>
        <dbReference type="EMBL" id="MBA8931732.1"/>
    </source>
</evidence>
<dbReference type="Gene3D" id="1.10.10.10">
    <property type="entry name" value="Winged helix-like DNA-binding domain superfamily/Winged helix DNA-binding domain"/>
    <property type="match status" value="1"/>
</dbReference>
<evidence type="ECO:0000256" key="3">
    <source>
        <dbReference type="ARBA" id="ARBA00023082"/>
    </source>
</evidence>
<proteinExistence type="inferred from homology"/>
<organism evidence="7 8">
    <name type="scientific">Kutzneria viridogrisea</name>
    <dbReference type="NCBI Taxonomy" id="47990"/>
    <lineage>
        <taxon>Bacteria</taxon>
        <taxon>Bacillati</taxon>
        <taxon>Actinomycetota</taxon>
        <taxon>Actinomycetes</taxon>
        <taxon>Pseudonocardiales</taxon>
        <taxon>Pseudonocardiaceae</taxon>
        <taxon>Kutzneria</taxon>
    </lineage>
</organism>
<dbReference type="PANTHER" id="PTHR43133">
    <property type="entry name" value="RNA POLYMERASE ECF-TYPE SIGMA FACTO"/>
    <property type="match status" value="1"/>
</dbReference>
<evidence type="ECO:0000256" key="5">
    <source>
        <dbReference type="ARBA" id="ARBA00023163"/>
    </source>
</evidence>
<gene>
    <name evidence="7" type="ORF">BC739_008984</name>
</gene>
<dbReference type="InterPro" id="IPR039425">
    <property type="entry name" value="RNA_pol_sigma-70-like"/>
</dbReference>
<comment type="caution">
    <text evidence="7">The sequence shown here is derived from an EMBL/GenBank/DDBJ whole genome shotgun (WGS) entry which is preliminary data.</text>
</comment>
<comment type="similarity">
    <text evidence="1">Belongs to the sigma-70 factor family. ECF subfamily.</text>
</comment>
<name>A0ABR6BYS1_9PSEU</name>
<evidence type="ECO:0000256" key="4">
    <source>
        <dbReference type="ARBA" id="ARBA00023125"/>
    </source>
</evidence>
<dbReference type="InterPro" id="IPR013325">
    <property type="entry name" value="RNA_pol_sigma_r2"/>
</dbReference>
<dbReference type="EMBL" id="JACJID010000009">
    <property type="protein sequence ID" value="MBA8931732.1"/>
    <property type="molecule type" value="Genomic_DNA"/>
</dbReference>